<evidence type="ECO:0000313" key="6">
    <source>
        <dbReference type="Proteomes" id="UP000663870"/>
    </source>
</evidence>
<accession>A0A815FAN6</accession>
<feature type="compositionally biased region" description="Low complexity" evidence="1">
    <location>
        <begin position="100"/>
        <end position="113"/>
    </location>
</feature>
<reference evidence="3" key="1">
    <citation type="submission" date="2021-02" db="EMBL/GenBank/DDBJ databases">
        <authorList>
            <person name="Nowell W R."/>
        </authorList>
    </citation>
    <scope>NUCLEOTIDE SEQUENCE</scope>
</reference>
<proteinExistence type="predicted"/>
<name>A0A815FAN6_9BILA</name>
<evidence type="ECO:0000256" key="1">
    <source>
        <dbReference type="SAM" id="MobiDB-lite"/>
    </source>
</evidence>
<feature type="transmembrane region" description="Helical" evidence="2">
    <location>
        <begin position="20"/>
        <end position="49"/>
    </location>
</feature>
<evidence type="ECO:0000313" key="5">
    <source>
        <dbReference type="Proteomes" id="UP000663854"/>
    </source>
</evidence>
<evidence type="ECO:0000313" key="3">
    <source>
        <dbReference type="EMBL" id="CAF1316682.1"/>
    </source>
</evidence>
<gene>
    <name evidence="4" type="ORF">JXQ802_LOCUS46469</name>
    <name evidence="3" type="ORF">PYM288_LOCUS30697</name>
</gene>
<dbReference type="EMBL" id="CAJNOH010002929">
    <property type="protein sequence ID" value="CAF1316682.1"/>
    <property type="molecule type" value="Genomic_DNA"/>
</dbReference>
<dbReference type="Proteomes" id="UP000663870">
    <property type="component" value="Unassembled WGS sequence"/>
</dbReference>
<keyword evidence="6" id="KW-1185">Reference proteome</keyword>
<dbReference type="Proteomes" id="UP000663854">
    <property type="component" value="Unassembled WGS sequence"/>
</dbReference>
<keyword evidence="2" id="KW-0472">Membrane</keyword>
<comment type="caution">
    <text evidence="3">The sequence shown here is derived from an EMBL/GenBank/DDBJ whole genome shotgun (WGS) entry which is preliminary data.</text>
</comment>
<organism evidence="3 5">
    <name type="scientific">Rotaria sordida</name>
    <dbReference type="NCBI Taxonomy" id="392033"/>
    <lineage>
        <taxon>Eukaryota</taxon>
        <taxon>Metazoa</taxon>
        <taxon>Spiralia</taxon>
        <taxon>Gnathifera</taxon>
        <taxon>Rotifera</taxon>
        <taxon>Eurotatoria</taxon>
        <taxon>Bdelloidea</taxon>
        <taxon>Philodinida</taxon>
        <taxon>Philodinidae</taxon>
        <taxon>Rotaria</taxon>
    </lineage>
</organism>
<dbReference type="EMBL" id="CAJNOL010004209">
    <property type="protein sequence ID" value="CAF1583385.1"/>
    <property type="molecule type" value="Genomic_DNA"/>
</dbReference>
<protein>
    <submittedName>
        <fullName evidence="3">Uncharacterized protein</fullName>
    </submittedName>
</protein>
<keyword evidence="2" id="KW-1133">Transmembrane helix</keyword>
<feature type="region of interest" description="Disordered" evidence="1">
    <location>
        <begin position="95"/>
        <end position="116"/>
    </location>
</feature>
<keyword evidence="2" id="KW-0812">Transmembrane</keyword>
<evidence type="ECO:0000313" key="4">
    <source>
        <dbReference type="EMBL" id="CAF1583385.1"/>
    </source>
</evidence>
<evidence type="ECO:0000256" key="2">
    <source>
        <dbReference type="SAM" id="Phobius"/>
    </source>
</evidence>
<dbReference type="AlphaFoldDB" id="A0A815FAN6"/>
<sequence length="218" mass="24595">MYANGPPITPDAPRRKDSALGQLLCIGCTIFVLFLVAATIVLALIPLYLPKKTVTPSEYSQYYYATGDYSGSLGNDGPLSPAARQNITRAMEDKLGLPPDSVDMDSASVASTSSERKRRGYDVARFRRYRPSRRLQRLYMSFRLRRRRCFECSLRFRIFSISYTFEIDGMVFTLVITINIRVIGFTMPPTLPPLTSTIQTNTTTTTYFNMSYTTNVIG</sequence>